<accession>A0A367YPA6</accession>
<organism evidence="2 3">
    <name type="scientific">Candida viswanathii</name>
    <dbReference type="NCBI Taxonomy" id="5486"/>
    <lineage>
        <taxon>Eukaryota</taxon>
        <taxon>Fungi</taxon>
        <taxon>Dikarya</taxon>
        <taxon>Ascomycota</taxon>
        <taxon>Saccharomycotina</taxon>
        <taxon>Pichiomycetes</taxon>
        <taxon>Debaryomycetaceae</taxon>
        <taxon>Candida/Lodderomyces clade</taxon>
        <taxon>Candida</taxon>
    </lineage>
</organism>
<feature type="chain" id="PRO_5016827539" evidence="1">
    <location>
        <begin position="25"/>
        <end position="249"/>
    </location>
</feature>
<evidence type="ECO:0000313" key="3">
    <source>
        <dbReference type="Proteomes" id="UP000253472"/>
    </source>
</evidence>
<name>A0A367YPA6_9ASCO</name>
<feature type="signal peptide" evidence="1">
    <location>
        <begin position="1"/>
        <end position="24"/>
    </location>
</feature>
<reference evidence="2 3" key="1">
    <citation type="submission" date="2018-06" db="EMBL/GenBank/DDBJ databases">
        <title>Whole genome sequencing of Candida tropicalis (genome annotated by CSBL at Korea University).</title>
        <authorList>
            <person name="Ahn J."/>
        </authorList>
    </citation>
    <scope>NUCLEOTIDE SEQUENCE [LARGE SCALE GENOMIC DNA]</scope>
    <source>
        <strain evidence="2 3">ATCC 20962</strain>
    </source>
</reference>
<dbReference type="Proteomes" id="UP000253472">
    <property type="component" value="Unassembled WGS sequence"/>
</dbReference>
<gene>
    <name evidence="2" type="primary">PGA19_0</name>
    <name evidence="2" type="ORF">Cantr_03414</name>
</gene>
<sequence>MFRFGFLFTWLLILVLRFPSSIQSQDLLLHKRHVQPNDIQFYNQGTRSSLSYLYQKRDEMFTMQLKKKSKKNKKNKKFKSHSHMYGTDEEDEHLRHYIVKKKDKLSTTTITTETTEYPAKEVQKIGNSKDGWQLNLGVYLDKAQGKQGKGGGGDSSSCDSDSDGKKKFFMFSDDTKEGIKELISDEGLVRMVADGENNLFYDHLHPNNNSTGNFTEVGLNLKTDIGESSSKILGYGVLQLCIWILCSLM</sequence>
<dbReference type="AlphaFoldDB" id="A0A367YPA6"/>
<dbReference type="EMBL" id="QLNQ01000001">
    <property type="protein sequence ID" value="RCK67658.1"/>
    <property type="molecule type" value="Genomic_DNA"/>
</dbReference>
<keyword evidence="3" id="KW-1185">Reference proteome</keyword>
<comment type="caution">
    <text evidence="2">The sequence shown here is derived from an EMBL/GenBank/DDBJ whole genome shotgun (WGS) entry which is preliminary data.</text>
</comment>
<dbReference type="OrthoDB" id="4009871at2759"/>
<evidence type="ECO:0000256" key="1">
    <source>
        <dbReference type="SAM" id="SignalP"/>
    </source>
</evidence>
<keyword evidence="1" id="KW-0732">Signal</keyword>
<evidence type="ECO:0000313" key="2">
    <source>
        <dbReference type="EMBL" id="RCK67658.1"/>
    </source>
</evidence>
<protein>
    <submittedName>
        <fullName evidence="2">Putative GPI-anchored protein 19</fullName>
    </submittedName>
</protein>
<proteinExistence type="predicted"/>